<dbReference type="InterPro" id="IPR006439">
    <property type="entry name" value="HAD-SF_hydro_IA"/>
</dbReference>
<sequence>MIFDVDGVLVHGYHARPDLHESFDDKLRALGINAERFQREFIHDIFMKRVLIGEVPMIEALDRRLKAFGYKGSTMAVHDLWMSHDCFPNSPMIDTVRKLKAHPDVKLYLATNQDHSRAQFLWQSLGLRDLFEDMFYSARFGRTKAHKKFYEMAEAHMPVSDLPPIFFDDTPKVVDAARKHGWDAVLFGTLDDCTTHPWIAERLGTTQ</sequence>
<protein>
    <recommendedName>
        <fullName evidence="3">Haloacid dehalogenase</fullName>
    </recommendedName>
</protein>
<dbReference type="AlphaFoldDB" id="A0A087M1Y4"/>
<dbReference type="STRING" id="46914.JP75_12945"/>
<comment type="caution">
    <text evidence="1">The sequence shown here is derived from an EMBL/GenBank/DDBJ whole genome shotgun (WGS) entry which is preliminary data.</text>
</comment>
<dbReference type="SFLD" id="SFLDS00003">
    <property type="entry name" value="Haloacid_Dehalogenase"/>
    <property type="match status" value="1"/>
</dbReference>
<dbReference type="Proteomes" id="UP000028981">
    <property type="component" value="Unassembled WGS sequence"/>
</dbReference>
<evidence type="ECO:0000313" key="1">
    <source>
        <dbReference type="EMBL" id="KFL30887.1"/>
    </source>
</evidence>
<proteinExistence type="predicted"/>
<dbReference type="Gene3D" id="3.40.50.1000">
    <property type="entry name" value="HAD superfamily/HAD-like"/>
    <property type="match status" value="1"/>
</dbReference>
<dbReference type="PANTHER" id="PTHR43611:SF3">
    <property type="entry name" value="FLAVIN MONONUCLEOTIDE HYDROLASE 1, CHLOROPLATIC"/>
    <property type="match status" value="1"/>
</dbReference>
<evidence type="ECO:0008006" key="3">
    <source>
        <dbReference type="Google" id="ProtNLM"/>
    </source>
</evidence>
<dbReference type="InterPro" id="IPR023214">
    <property type="entry name" value="HAD_sf"/>
</dbReference>
<evidence type="ECO:0000313" key="2">
    <source>
        <dbReference type="Proteomes" id="UP000028981"/>
    </source>
</evidence>
<accession>A0A087M1Y4</accession>
<name>A0A087M1Y4_9HYPH</name>
<organism evidence="1 2">
    <name type="scientific">Devosia riboflavina</name>
    <dbReference type="NCBI Taxonomy" id="46914"/>
    <lineage>
        <taxon>Bacteria</taxon>
        <taxon>Pseudomonadati</taxon>
        <taxon>Pseudomonadota</taxon>
        <taxon>Alphaproteobacteria</taxon>
        <taxon>Hyphomicrobiales</taxon>
        <taxon>Devosiaceae</taxon>
        <taxon>Devosia</taxon>
    </lineage>
</organism>
<dbReference type="EMBL" id="JQGC01000010">
    <property type="protein sequence ID" value="KFL30887.1"/>
    <property type="molecule type" value="Genomic_DNA"/>
</dbReference>
<keyword evidence="2" id="KW-1185">Reference proteome</keyword>
<dbReference type="SUPFAM" id="SSF56784">
    <property type="entry name" value="HAD-like"/>
    <property type="match status" value="1"/>
</dbReference>
<dbReference type="PANTHER" id="PTHR43611">
    <property type="entry name" value="ALPHA-D-GLUCOSE 1-PHOSPHATE PHOSPHATASE"/>
    <property type="match status" value="1"/>
</dbReference>
<dbReference type="NCBIfam" id="TIGR01509">
    <property type="entry name" value="HAD-SF-IA-v3"/>
    <property type="match status" value="1"/>
</dbReference>
<dbReference type="Pfam" id="PF00702">
    <property type="entry name" value="Hydrolase"/>
    <property type="match status" value="1"/>
</dbReference>
<gene>
    <name evidence="1" type="ORF">JP75_12945</name>
</gene>
<reference evidence="1 2" key="1">
    <citation type="submission" date="2014-08" db="EMBL/GenBank/DDBJ databases">
        <authorList>
            <person name="Hassan Y.I."/>
            <person name="Lepp D."/>
            <person name="Zhou T."/>
        </authorList>
    </citation>
    <scope>NUCLEOTIDE SEQUENCE [LARGE SCALE GENOMIC DNA]</scope>
    <source>
        <strain evidence="1 2">IFO13584</strain>
    </source>
</reference>
<dbReference type="SFLD" id="SFLDG01129">
    <property type="entry name" value="C1.5:_HAD__Beta-PGM__Phosphata"/>
    <property type="match status" value="1"/>
</dbReference>
<dbReference type="InterPro" id="IPR036412">
    <property type="entry name" value="HAD-like_sf"/>
</dbReference>